<organism evidence="9 10">
    <name type="scientific">Skermanella cutis</name>
    <dbReference type="NCBI Taxonomy" id="2775420"/>
    <lineage>
        <taxon>Bacteria</taxon>
        <taxon>Pseudomonadati</taxon>
        <taxon>Pseudomonadota</taxon>
        <taxon>Alphaproteobacteria</taxon>
        <taxon>Rhodospirillales</taxon>
        <taxon>Azospirillaceae</taxon>
        <taxon>Skermanella</taxon>
    </lineage>
</organism>
<dbReference type="InterPro" id="IPR035906">
    <property type="entry name" value="MetI-like_sf"/>
</dbReference>
<keyword evidence="2 7" id="KW-0813">Transport</keyword>
<evidence type="ECO:0000256" key="6">
    <source>
        <dbReference type="ARBA" id="ARBA00023136"/>
    </source>
</evidence>
<dbReference type="Gene3D" id="1.10.3720.10">
    <property type="entry name" value="MetI-like"/>
    <property type="match status" value="1"/>
</dbReference>
<keyword evidence="6 7" id="KW-0472">Membrane</keyword>
<feature type="transmembrane region" description="Helical" evidence="7">
    <location>
        <begin position="174"/>
        <end position="193"/>
    </location>
</feature>
<dbReference type="Proteomes" id="UP000595197">
    <property type="component" value="Chromosome"/>
</dbReference>
<keyword evidence="3" id="KW-1003">Cell membrane</keyword>
<keyword evidence="10" id="KW-1185">Reference proteome</keyword>
<comment type="similarity">
    <text evidence="7">Belongs to the binding-protein-dependent transport system permease family.</text>
</comment>
<evidence type="ECO:0000259" key="8">
    <source>
        <dbReference type="PROSITE" id="PS50928"/>
    </source>
</evidence>
<dbReference type="PANTHER" id="PTHR30151:SF20">
    <property type="entry name" value="ABC TRANSPORTER PERMEASE PROTEIN HI_0355-RELATED"/>
    <property type="match status" value="1"/>
</dbReference>
<sequence length="304" mass="31993">MTDAAATAAAIRRVPARDGAALPVLTVLAALLLVWYAASVWLNAPQVRERLERASPDWSVSDLVAGTWAMDRPVLPAPHQIAVELYDSVVGRPVTSKRSLAFHAGVTLSATLAGFALGLVLGVALAVGIVHVRVLDRSLMPWIIASQTIPILAIAPMIVVVLGNLGFTGLLPKAIISAYLSFFPIAIGMVKGLRSPDPIQLDLMRTYSATPAQTFAKLRWPSSMAFLFPSLKVAIALALVGAIVAELPTGAQAGLGARLLAGSYYGQTIQIWAALFMSAFLAMLAVGAVGLAERGLTRIRGGRL</sequence>
<evidence type="ECO:0000256" key="2">
    <source>
        <dbReference type="ARBA" id="ARBA00022448"/>
    </source>
</evidence>
<keyword evidence="4 7" id="KW-0812">Transmembrane</keyword>
<evidence type="ECO:0000313" key="9">
    <source>
        <dbReference type="EMBL" id="QQP90334.1"/>
    </source>
</evidence>
<evidence type="ECO:0000256" key="5">
    <source>
        <dbReference type="ARBA" id="ARBA00022989"/>
    </source>
</evidence>
<dbReference type="Pfam" id="PF00528">
    <property type="entry name" value="BPD_transp_1"/>
    <property type="match status" value="1"/>
</dbReference>
<evidence type="ECO:0000256" key="3">
    <source>
        <dbReference type="ARBA" id="ARBA00022475"/>
    </source>
</evidence>
<feature type="domain" description="ABC transmembrane type-1" evidence="8">
    <location>
        <begin position="104"/>
        <end position="293"/>
    </location>
</feature>
<keyword evidence="5 7" id="KW-1133">Transmembrane helix</keyword>
<dbReference type="CDD" id="cd06261">
    <property type="entry name" value="TM_PBP2"/>
    <property type="match status" value="1"/>
</dbReference>
<dbReference type="PANTHER" id="PTHR30151">
    <property type="entry name" value="ALKANE SULFONATE ABC TRANSPORTER-RELATED, MEMBRANE SUBUNIT"/>
    <property type="match status" value="1"/>
</dbReference>
<proteinExistence type="inferred from homology"/>
<comment type="subcellular location">
    <subcellularLocation>
        <location evidence="1 7">Cell membrane</location>
        <topology evidence="1 7">Multi-pass membrane protein</topology>
    </subcellularLocation>
</comment>
<dbReference type="RefSeq" id="WP_201077350.1">
    <property type="nucleotide sequence ID" value="NZ_CP067420.1"/>
</dbReference>
<feature type="transmembrane region" description="Helical" evidence="7">
    <location>
        <begin position="269"/>
        <end position="292"/>
    </location>
</feature>
<name>A0ABX7B869_9PROT</name>
<accession>A0ABX7B869</accession>
<evidence type="ECO:0000256" key="7">
    <source>
        <dbReference type="RuleBase" id="RU363032"/>
    </source>
</evidence>
<gene>
    <name evidence="9" type="ORF">IGS68_03490</name>
</gene>
<evidence type="ECO:0000256" key="1">
    <source>
        <dbReference type="ARBA" id="ARBA00004651"/>
    </source>
</evidence>
<dbReference type="EMBL" id="CP067420">
    <property type="protein sequence ID" value="QQP90334.1"/>
    <property type="molecule type" value="Genomic_DNA"/>
</dbReference>
<dbReference type="PROSITE" id="PS50928">
    <property type="entry name" value="ABC_TM1"/>
    <property type="match status" value="1"/>
</dbReference>
<dbReference type="InterPro" id="IPR000515">
    <property type="entry name" value="MetI-like"/>
</dbReference>
<reference evidence="9" key="1">
    <citation type="submission" date="2021-02" db="EMBL/GenBank/DDBJ databases">
        <title>Skermanella TT6 skin isolate.</title>
        <authorList>
            <person name="Lee K."/>
            <person name="Ganzorig M."/>
        </authorList>
    </citation>
    <scope>NUCLEOTIDE SEQUENCE</scope>
    <source>
        <strain evidence="9">TT6</strain>
    </source>
</reference>
<evidence type="ECO:0000313" key="10">
    <source>
        <dbReference type="Proteomes" id="UP000595197"/>
    </source>
</evidence>
<dbReference type="SUPFAM" id="SSF161098">
    <property type="entry name" value="MetI-like"/>
    <property type="match status" value="1"/>
</dbReference>
<protein>
    <submittedName>
        <fullName evidence="9">ABC transporter permease</fullName>
    </submittedName>
</protein>
<evidence type="ECO:0000256" key="4">
    <source>
        <dbReference type="ARBA" id="ARBA00022692"/>
    </source>
</evidence>
<feature type="transmembrane region" description="Helical" evidence="7">
    <location>
        <begin position="100"/>
        <end position="130"/>
    </location>
</feature>
<feature type="transmembrane region" description="Helical" evidence="7">
    <location>
        <begin position="20"/>
        <end position="42"/>
    </location>
</feature>
<feature type="transmembrane region" description="Helical" evidence="7">
    <location>
        <begin position="225"/>
        <end position="245"/>
    </location>
</feature>
<feature type="transmembrane region" description="Helical" evidence="7">
    <location>
        <begin position="142"/>
        <end position="162"/>
    </location>
</feature>